<keyword evidence="9" id="KW-1185">Reference proteome</keyword>
<dbReference type="InterPro" id="IPR035959">
    <property type="entry name" value="RutC-like_sf"/>
</dbReference>
<evidence type="ECO:0000256" key="6">
    <source>
        <dbReference type="SAM" id="MobiDB-lite"/>
    </source>
</evidence>
<evidence type="ECO:0000256" key="1">
    <source>
        <dbReference type="ARBA" id="ARBA00012089"/>
    </source>
</evidence>
<dbReference type="InterPro" id="IPR002761">
    <property type="entry name" value="Diphthami_syn_dom"/>
</dbReference>
<dbReference type="PANTHER" id="PTHR12196:SF2">
    <property type="entry name" value="DIPHTHINE--AMMONIA LIGASE"/>
    <property type="match status" value="1"/>
</dbReference>
<dbReference type="CDD" id="cd01994">
    <property type="entry name" value="AANH_PF0828-like"/>
    <property type="match status" value="1"/>
</dbReference>
<dbReference type="Proteomes" id="UP001479436">
    <property type="component" value="Unassembled WGS sequence"/>
</dbReference>
<proteinExistence type="predicted"/>
<dbReference type="Gene3D" id="3.30.1330.40">
    <property type="entry name" value="RutC-like"/>
    <property type="match status" value="2"/>
</dbReference>
<dbReference type="Gene3D" id="3.90.1490.10">
    <property type="entry name" value="putative n-type atp pyrophosphatase, domain 2"/>
    <property type="match status" value="1"/>
</dbReference>
<feature type="compositionally biased region" description="Polar residues" evidence="6">
    <location>
        <begin position="579"/>
        <end position="589"/>
    </location>
</feature>
<dbReference type="NCBIfam" id="TIGR00290">
    <property type="entry name" value="MJ0570_dom"/>
    <property type="match status" value="1"/>
</dbReference>
<dbReference type="InterPro" id="IPR030662">
    <property type="entry name" value="DPH6/MJ0570"/>
</dbReference>
<dbReference type="InterPro" id="IPR006175">
    <property type="entry name" value="YjgF/YER057c/UK114"/>
</dbReference>
<evidence type="ECO:0000256" key="3">
    <source>
        <dbReference type="ARBA" id="ARBA00029814"/>
    </source>
</evidence>
<evidence type="ECO:0000313" key="9">
    <source>
        <dbReference type="Proteomes" id="UP001479436"/>
    </source>
</evidence>
<dbReference type="SUPFAM" id="SSF55298">
    <property type="entry name" value="YjgF-like"/>
    <property type="match status" value="2"/>
</dbReference>
<feature type="domain" description="Diphthamide synthase" evidence="7">
    <location>
        <begin position="1"/>
        <end position="236"/>
    </location>
</feature>
<protein>
    <recommendedName>
        <fullName evidence="2">Diphthine--ammonia ligase</fullName>
        <ecNumber evidence="1">6.3.1.14</ecNumber>
    </recommendedName>
    <alternativeName>
        <fullName evidence="3">Diphthamide synthase</fullName>
    </alternativeName>
    <alternativeName>
        <fullName evidence="4">Diphthamide synthetase</fullName>
    </alternativeName>
</protein>
<feature type="region of interest" description="Disordered" evidence="6">
    <location>
        <begin position="565"/>
        <end position="593"/>
    </location>
</feature>
<comment type="caution">
    <text evidence="8">The sequence shown here is derived from an EMBL/GenBank/DDBJ whole genome shotgun (WGS) entry which is preliminary data.</text>
</comment>
<evidence type="ECO:0000256" key="2">
    <source>
        <dbReference type="ARBA" id="ARBA00018426"/>
    </source>
</evidence>
<name>A0ABR2WA42_9FUNG</name>
<evidence type="ECO:0000313" key="8">
    <source>
        <dbReference type="EMBL" id="KAK9728363.1"/>
    </source>
</evidence>
<accession>A0ABR2WA42</accession>
<evidence type="ECO:0000259" key="7">
    <source>
        <dbReference type="Pfam" id="PF01902"/>
    </source>
</evidence>
<dbReference type="EMBL" id="JASJQH010006899">
    <property type="protein sequence ID" value="KAK9728363.1"/>
    <property type="molecule type" value="Genomic_DNA"/>
</dbReference>
<dbReference type="PANTHER" id="PTHR12196">
    <property type="entry name" value="DOMAIN OF UNKNOWN FUNCTION 71 DUF71 -CONTAINING PROTEIN"/>
    <property type="match status" value="1"/>
</dbReference>
<evidence type="ECO:0000256" key="5">
    <source>
        <dbReference type="ARBA" id="ARBA00048108"/>
    </source>
</evidence>
<dbReference type="Gene3D" id="3.40.50.620">
    <property type="entry name" value="HUPs"/>
    <property type="match status" value="1"/>
</dbReference>
<organism evidence="8 9">
    <name type="scientific">Basidiobolus ranarum</name>
    <dbReference type="NCBI Taxonomy" id="34480"/>
    <lineage>
        <taxon>Eukaryota</taxon>
        <taxon>Fungi</taxon>
        <taxon>Fungi incertae sedis</taxon>
        <taxon>Zoopagomycota</taxon>
        <taxon>Entomophthoromycotina</taxon>
        <taxon>Basidiobolomycetes</taxon>
        <taxon>Basidiobolales</taxon>
        <taxon>Basidiobolaceae</taxon>
        <taxon>Basidiobolus</taxon>
    </lineage>
</organism>
<sequence length="724" mass="81582">MKVVALVSGGKDSCFNMMQCVANGHEIVALANLRPPPESGKDELDSFMFQTVGHDIIDFYSECMDLPLYRHSINGSSVLQTMDYIKTLNDETEDLFTLLSEVKEKHPDVEGVSVGAILSNYQRIRVEHVCSRLALTSLAYLWRQDQHTLLEAMIKANVNAVLIKVAAIGLKPSHLGKSIGQLFTYLGKMNNMYDLHICGEGGEYETFTLDCPLFKRRIVLDEVETIIHSDDAFAPVAYLRVKKAHTEEKTEEEMIIPKDKLVSNILNGVDEDLFSDLCSLVPYISGNAPQVQFDRCDKSFTETTPNLETLPFYAFKNSNAYHQSVQLNTPETIEDETLLCMQDIQEQVLSKGLTLADVITMNVYVRDMASFAKVNQVYKGFFDINPPSRACVQLNLPSPYRVQIDCIAAQREYTNREGQVVETQKDTMHVQGLSYWAPANIGPYSQAVVVQNQIYVAGQIGLIPSSLTLPHTSNEIEDFLTEAILSLRHVHEIAQVFTCDLEKQTALCICYVSENRWLSLCQQIWERRLQLDEEHVLPPFCAVVVPSLPRNAKIEWQTILFNGKPKTSDPDSDSESESNFTYSESSTSPMLFERESTDKHDDVDLISRVSAKQWTFMNLCTAVATLHLYSDSEIISLPSYGLLVEQLLREIYIPVDQFEKLGWKAVLQLRVFYLDENSGETLRAAIIYYLSTLLIDTLPTIHLVPVAALPDCGFISISLHATCE</sequence>
<dbReference type="Pfam" id="PF01902">
    <property type="entry name" value="Diphthami_syn_2"/>
    <property type="match status" value="1"/>
</dbReference>
<dbReference type="SUPFAM" id="SSF52402">
    <property type="entry name" value="Adenine nucleotide alpha hydrolases-like"/>
    <property type="match status" value="1"/>
</dbReference>
<reference evidence="8 9" key="1">
    <citation type="submission" date="2023-04" db="EMBL/GenBank/DDBJ databases">
        <title>Genome of Basidiobolus ranarum AG-B5.</title>
        <authorList>
            <person name="Stajich J.E."/>
            <person name="Carter-House D."/>
            <person name="Gryganskyi A."/>
        </authorList>
    </citation>
    <scope>NUCLEOTIDE SEQUENCE [LARGE SCALE GENOMIC DNA]</scope>
    <source>
        <strain evidence="8 9">AG-B5</strain>
    </source>
</reference>
<comment type="catalytic activity">
    <reaction evidence="5">
        <text>diphthine-[translation elongation factor 2] + NH4(+) + ATP = diphthamide-[translation elongation factor 2] + AMP + diphosphate + H(+)</text>
        <dbReference type="Rhea" id="RHEA:19753"/>
        <dbReference type="Rhea" id="RHEA-COMP:10172"/>
        <dbReference type="Rhea" id="RHEA-COMP:10174"/>
        <dbReference type="ChEBI" id="CHEBI:15378"/>
        <dbReference type="ChEBI" id="CHEBI:16692"/>
        <dbReference type="ChEBI" id="CHEBI:28938"/>
        <dbReference type="ChEBI" id="CHEBI:30616"/>
        <dbReference type="ChEBI" id="CHEBI:33019"/>
        <dbReference type="ChEBI" id="CHEBI:82696"/>
        <dbReference type="ChEBI" id="CHEBI:456215"/>
        <dbReference type="EC" id="6.3.1.14"/>
    </reaction>
</comment>
<gene>
    <name evidence="8" type="ORF">K7432_001153</name>
</gene>
<dbReference type="InterPro" id="IPR014729">
    <property type="entry name" value="Rossmann-like_a/b/a_fold"/>
</dbReference>
<dbReference type="CDD" id="cd06155">
    <property type="entry name" value="eu_AANH_C_1"/>
    <property type="match status" value="1"/>
</dbReference>
<dbReference type="CDD" id="cd06156">
    <property type="entry name" value="eu_AANH_C_2"/>
    <property type="match status" value="1"/>
</dbReference>
<dbReference type="EC" id="6.3.1.14" evidence="1"/>
<evidence type="ECO:0000256" key="4">
    <source>
        <dbReference type="ARBA" id="ARBA00031552"/>
    </source>
</evidence>
<dbReference type="Pfam" id="PF01042">
    <property type="entry name" value="Ribonuc_L-PSP"/>
    <property type="match status" value="2"/>
</dbReference>